<dbReference type="OrthoDB" id="222190at2"/>
<dbReference type="Pfam" id="PF12730">
    <property type="entry name" value="ABC2_membrane_4"/>
    <property type="match status" value="1"/>
</dbReference>
<feature type="transmembrane region" description="Helical" evidence="1">
    <location>
        <begin position="135"/>
        <end position="157"/>
    </location>
</feature>
<feature type="transmembrane region" description="Helical" evidence="1">
    <location>
        <begin position="317"/>
        <end position="336"/>
    </location>
</feature>
<name>A0A5C6EDA9_9BACT</name>
<dbReference type="EMBL" id="SJPX01000005">
    <property type="protein sequence ID" value="TWU47683.1"/>
    <property type="molecule type" value="Genomic_DNA"/>
</dbReference>
<feature type="transmembrane region" description="Helical" evidence="1">
    <location>
        <begin position="285"/>
        <end position="305"/>
    </location>
</feature>
<organism evidence="2 3">
    <name type="scientific">Rubripirellula reticaptiva</name>
    <dbReference type="NCBI Taxonomy" id="2528013"/>
    <lineage>
        <taxon>Bacteria</taxon>
        <taxon>Pseudomonadati</taxon>
        <taxon>Planctomycetota</taxon>
        <taxon>Planctomycetia</taxon>
        <taxon>Pirellulales</taxon>
        <taxon>Pirellulaceae</taxon>
        <taxon>Rubripirellula</taxon>
    </lineage>
</organism>
<evidence type="ECO:0000256" key="1">
    <source>
        <dbReference type="SAM" id="Phobius"/>
    </source>
</evidence>
<keyword evidence="1" id="KW-0472">Membrane</keyword>
<reference evidence="2 3" key="1">
    <citation type="submission" date="2019-02" db="EMBL/GenBank/DDBJ databases">
        <title>Deep-cultivation of Planctomycetes and their phenomic and genomic characterization uncovers novel biology.</title>
        <authorList>
            <person name="Wiegand S."/>
            <person name="Jogler M."/>
            <person name="Boedeker C."/>
            <person name="Pinto D."/>
            <person name="Vollmers J."/>
            <person name="Rivas-Marin E."/>
            <person name="Kohn T."/>
            <person name="Peeters S.H."/>
            <person name="Heuer A."/>
            <person name="Rast P."/>
            <person name="Oberbeckmann S."/>
            <person name="Bunk B."/>
            <person name="Jeske O."/>
            <person name="Meyerdierks A."/>
            <person name="Storesund J.E."/>
            <person name="Kallscheuer N."/>
            <person name="Luecker S."/>
            <person name="Lage O.M."/>
            <person name="Pohl T."/>
            <person name="Merkel B.J."/>
            <person name="Hornburger P."/>
            <person name="Mueller R.-W."/>
            <person name="Bruemmer F."/>
            <person name="Labrenz M."/>
            <person name="Spormann A.M."/>
            <person name="Op Den Camp H."/>
            <person name="Overmann J."/>
            <person name="Amann R."/>
            <person name="Jetten M.S.M."/>
            <person name="Mascher T."/>
            <person name="Medema M.H."/>
            <person name="Devos D.P."/>
            <person name="Kaster A.-K."/>
            <person name="Ovreas L."/>
            <person name="Rohde M."/>
            <person name="Galperin M.Y."/>
            <person name="Jogler C."/>
        </authorList>
    </citation>
    <scope>NUCLEOTIDE SEQUENCE [LARGE SCALE GENOMIC DNA]</scope>
    <source>
        <strain evidence="2 3">Poly59</strain>
    </source>
</reference>
<dbReference type="Proteomes" id="UP000317977">
    <property type="component" value="Unassembled WGS sequence"/>
</dbReference>
<feature type="transmembrane region" description="Helical" evidence="1">
    <location>
        <begin position="357"/>
        <end position="380"/>
    </location>
</feature>
<dbReference type="AlphaFoldDB" id="A0A5C6EDA9"/>
<dbReference type="RefSeq" id="WP_146536162.1">
    <property type="nucleotide sequence ID" value="NZ_SJPX01000005.1"/>
</dbReference>
<protein>
    <recommendedName>
        <fullName evidence="4">ABC-2 family transporter protein</fullName>
    </recommendedName>
</protein>
<feature type="transmembrane region" description="Helical" evidence="1">
    <location>
        <begin position="441"/>
        <end position="458"/>
    </location>
</feature>
<feature type="transmembrane region" description="Helical" evidence="1">
    <location>
        <begin position="21"/>
        <end position="39"/>
    </location>
</feature>
<comment type="caution">
    <text evidence="2">The sequence shown here is derived from an EMBL/GenBank/DDBJ whole genome shotgun (WGS) entry which is preliminary data.</text>
</comment>
<feature type="transmembrane region" description="Helical" evidence="1">
    <location>
        <begin position="209"/>
        <end position="229"/>
    </location>
</feature>
<feature type="transmembrane region" description="Helical" evidence="1">
    <location>
        <begin position="479"/>
        <end position="500"/>
    </location>
</feature>
<feature type="transmembrane region" description="Helical" evidence="1">
    <location>
        <begin position="101"/>
        <end position="123"/>
    </location>
</feature>
<feature type="transmembrane region" description="Helical" evidence="1">
    <location>
        <begin position="392"/>
        <end position="410"/>
    </location>
</feature>
<keyword evidence="1" id="KW-0812">Transmembrane</keyword>
<feature type="transmembrane region" description="Helical" evidence="1">
    <location>
        <begin position="51"/>
        <end position="69"/>
    </location>
</feature>
<feature type="transmembrane region" description="Helical" evidence="1">
    <location>
        <begin position="169"/>
        <end position="189"/>
    </location>
</feature>
<evidence type="ECO:0000313" key="2">
    <source>
        <dbReference type="EMBL" id="TWU47683.1"/>
    </source>
</evidence>
<keyword evidence="3" id="KW-1185">Reference proteome</keyword>
<evidence type="ECO:0000313" key="3">
    <source>
        <dbReference type="Proteomes" id="UP000317977"/>
    </source>
</evidence>
<evidence type="ECO:0008006" key="4">
    <source>
        <dbReference type="Google" id="ProtNLM"/>
    </source>
</evidence>
<keyword evidence="1" id="KW-1133">Transmembrane helix</keyword>
<gene>
    <name evidence="2" type="ORF">Poly59_45240</name>
</gene>
<feature type="transmembrane region" description="Helical" evidence="1">
    <location>
        <begin position="417"/>
        <end position="435"/>
    </location>
</feature>
<accession>A0A5C6EDA9</accession>
<sequence>MNASRVWQSLCWKDLVTIRPLLLAVGLAILALPIIAALASMLSDDRGRSAVAWSVMMWILLPNLMAIGLPPMLIGTEEENGTLGWLRTLPVRWQSVADTKFAIALVCMLSAWVLASVALWLSTWTWQDASSENSFGGLLTTVGIGQAFFFTCLLLMVGLVTSYAIKSPVAGLVSLLPVISIAWYFAYWMMVYLLDSPYASSISQIGAPVANWIRMIVACALVLVALFALQRWLARYRLSKATLTFRNPAGGIMREDAYRPPPVVVSGLFQPTPVYAMLWQQWRQVCVIVASLFSITFVFVLVELASSYGYRGRVRGGVIPLATLSFLWMGAVTFYGDSVRQQCRYFADRGISHRMVWWTRVLPTLVPALLLLAFLLLSAPRIDGPQNATQERAFATVYLMCCYAFGQLVSMWVKRPVLSFFAAPAYGMFASFVLVWFFIPYAHYVIVILLMVPILLIATRRLTGRWLEGRIDRGFHWRVIGWTGMAVAVPMLLVFGLRWWTTPPVMTDWRARMMAVNLPTLERPATRWEGMPSSTKVSAEAMQPLYYVNVDVRADISQRLKNELKAEDSVGRHVSFAELRSVVERTSRGFVAASDEVVWNEEFSVFVPPEPTEAELKVAFRQRDLAVEVLLKWANLVRQYVADGEEGLLALIRIAEPAEEIALQVFASQPRIKSVGSDKLLAAMFPSPELRKKSRRIGVIGEWQRYNRRGWFDRDPQVPIKDFAGELMLNSMSHKFAIERNRADRNIDSFVRRLVDMIDDDGYGDTDAIAAMAADWGRAKRGSMFDEKQPDYYANDPLIVWIASLRPLPNVVWQGRVWQGRVWQGRGVSTSTID</sequence>
<proteinExistence type="predicted"/>